<proteinExistence type="predicted"/>
<dbReference type="AlphaFoldDB" id="A0A0L8I2U5"/>
<accession>A0A0L8I2U5</accession>
<dbReference type="SUPFAM" id="SSF47391">
    <property type="entry name" value="Dimerization-anchoring domain of cAMP-dependent PK regulatory subunit"/>
    <property type="match status" value="1"/>
</dbReference>
<gene>
    <name evidence="1" type="ORF">OCBIM_22038705mg</name>
</gene>
<sequence length="93" mass="11044">MAVVPLRNVPAELKQYLVHHRIPDICEALMTALAMMCPEDPYLFIINKLLHIKEQGLQSVRWDMFLDETIKSRRALYKCRFEFSFEEDEDENV</sequence>
<reference evidence="1" key="1">
    <citation type="submission" date="2015-07" db="EMBL/GenBank/DDBJ databases">
        <title>MeaNS - Measles Nucleotide Surveillance Program.</title>
        <authorList>
            <person name="Tran T."/>
            <person name="Druce J."/>
        </authorList>
    </citation>
    <scope>NUCLEOTIDE SEQUENCE</scope>
    <source>
        <strain evidence="1">UCB-OBI-ISO-001</strain>
        <tissue evidence="1">Gonad</tissue>
    </source>
</reference>
<dbReference type="STRING" id="37653.A0A0L8I2U5"/>
<dbReference type="CDD" id="cd22977">
    <property type="entry name" value="DD_FBXL13"/>
    <property type="match status" value="1"/>
</dbReference>
<organism evidence="1">
    <name type="scientific">Octopus bimaculoides</name>
    <name type="common">California two-spotted octopus</name>
    <dbReference type="NCBI Taxonomy" id="37653"/>
    <lineage>
        <taxon>Eukaryota</taxon>
        <taxon>Metazoa</taxon>
        <taxon>Spiralia</taxon>
        <taxon>Lophotrochozoa</taxon>
        <taxon>Mollusca</taxon>
        <taxon>Cephalopoda</taxon>
        <taxon>Coleoidea</taxon>
        <taxon>Octopodiformes</taxon>
        <taxon>Octopoda</taxon>
        <taxon>Incirrata</taxon>
        <taxon>Octopodidae</taxon>
        <taxon>Octopus</taxon>
    </lineage>
</organism>
<dbReference type="EMBL" id="KQ416761">
    <property type="protein sequence ID" value="KOF95375.1"/>
    <property type="molecule type" value="Genomic_DNA"/>
</dbReference>
<dbReference type="OrthoDB" id="61560at2759"/>
<name>A0A0L8I2U5_OCTBM</name>
<protein>
    <submittedName>
        <fullName evidence="1">Uncharacterized protein</fullName>
    </submittedName>
</protein>
<evidence type="ECO:0000313" key="1">
    <source>
        <dbReference type="EMBL" id="KOF95375.1"/>
    </source>
</evidence>